<evidence type="ECO:0000256" key="3">
    <source>
        <dbReference type="ARBA" id="ARBA00022803"/>
    </source>
</evidence>
<dbReference type="Gene3D" id="1.25.40.10">
    <property type="entry name" value="Tetratricopeptide repeat domain"/>
    <property type="match status" value="1"/>
</dbReference>
<dbReference type="EC" id="5.2.1.8" evidence="4"/>
<evidence type="ECO:0000256" key="1">
    <source>
        <dbReference type="ARBA" id="ARBA00009648"/>
    </source>
</evidence>
<dbReference type="InterPro" id="IPR042282">
    <property type="entry name" value="FKBP6/shu"/>
</dbReference>
<dbReference type="GO" id="GO:0007283">
    <property type="term" value="P:spermatogenesis"/>
    <property type="evidence" value="ECO:0007669"/>
    <property type="project" value="TreeGrafter"/>
</dbReference>
<dbReference type="GO" id="GO:0003755">
    <property type="term" value="F:peptidyl-prolyl cis-trans isomerase activity"/>
    <property type="evidence" value="ECO:0007669"/>
    <property type="project" value="UniProtKB-KW"/>
</dbReference>
<dbReference type="PROSITE" id="PS50059">
    <property type="entry name" value="FKBP_PPIASE"/>
    <property type="match status" value="1"/>
</dbReference>
<name>A0A3R7MI03_PENVA</name>
<dbReference type="OrthoDB" id="8116123at2759"/>
<dbReference type="Proteomes" id="UP000283509">
    <property type="component" value="Unassembled WGS sequence"/>
</dbReference>
<gene>
    <name evidence="7" type="ORF">C7M84_024564</name>
</gene>
<dbReference type="SUPFAM" id="SSF54534">
    <property type="entry name" value="FKBP-like"/>
    <property type="match status" value="1"/>
</dbReference>
<evidence type="ECO:0000259" key="6">
    <source>
        <dbReference type="PROSITE" id="PS50059"/>
    </source>
</evidence>
<evidence type="ECO:0000256" key="4">
    <source>
        <dbReference type="PROSITE-ProRule" id="PRU00277"/>
    </source>
</evidence>
<keyword evidence="2" id="KW-0677">Repeat</keyword>
<dbReference type="InterPro" id="IPR001179">
    <property type="entry name" value="PPIase_FKBP_dom"/>
</dbReference>
<dbReference type="GO" id="GO:0034587">
    <property type="term" value="P:piRNA processing"/>
    <property type="evidence" value="ECO:0007669"/>
    <property type="project" value="TreeGrafter"/>
</dbReference>
<dbReference type="InterPro" id="IPR046357">
    <property type="entry name" value="PPIase_dom_sf"/>
</dbReference>
<organism evidence="7 8">
    <name type="scientific">Penaeus vannamei</name>
    <name type="common">Whiteleg shrimp</name>
    <name type="synonym">Litopenaeus vannamei</name>
    <dbReference type="NCBI Taxonomy" id="6689"/>
    <lineage>
        <taxon>Eukaryota</taxon>
        <taxon>Metazoa</taxon>
        <taxon>Ecdysozoa</taxon>
        <taxon>Arthropoda</taxon>
        <taxon>Crustacea</taxon>
        <taxon>Multicrustacea</taxon>
        <taxon>Malacostraca</taxon>
        <taxon>Eumalacostraca</taxon>
        <taxon>Eucarida</taxon>
        <taxon>Decapoda</taxon>
        <taxon>Dendrobranchiata</taxon>
        <taxon>Penaeoidea</taxon>
        <taxon>Penaeidae</taxon>
        <taxon>Penaeus</taxon>
    </lineage>
</organism>
<evidence type="ECO:0000313" key="8">
    <source>
        <dbReference type="Proteomes" id="UP000283509"/>
    </source>
</evidence>
<dbReference type="STRING" id="6689.A0A3R7MI03"/>
<dbReference type="Pfam" id="PF00254">
    <property type="entry name" value="FKBP_C"/>
    <property type="match status" value="1"/>
</dbReference>
<dbReference type="GO" id="GO:0005737">
    <property type="term" value="C:cytoplasm"/>
    <property type="evidence" value="ECO:0007669"/>
    <property type="project" value="TreeGrafter"/>
</dbReference>
<dbReference type="InterPro" id="IPR011990">
    <property type="entry name" value="TPR-like_helical_dom_sf"/>
</dbReference>
<evidence type="ECO:0000256" key="2">
    <source>
        <dbReference type="ARBA" id="ARBA00022737"/>
    </source>
</evidence>
<comment type="catalytic activity">
    <reaction evidence="4">
        <text>[protein]-peptidylproline (omega=180) = [protein]-peptidylproline (omega=0)</text>
        <dbReference type="Rhea" id="RHEA:16237"/>
        <dbReference type="Rhea" id="RHEA-COMP:10747"/>
        <dbReference type="Rhea" id="RHEA-COMP:10748"/>
        <dbReference type="ChEBI" id="CHEBI:83833"/>
        <dbReference type="ChEBI" id="CHEBI:83834"/>
        <dbReference type="EC" id="5.2.1.8"/>
    </reaction>
</comment>
<evidence type="ECO:0000256" key="5">
    <source>
        <dbReference type="SAM" id="MobiDB-lite"/>
    </source>
</evidence>
<dbReference type="GO" id="GO:0051879">
    <property type="term" value="F:Hsp90 protein binding"/>
    <property type="evidence" value="ECO:0007669"/>
    <property type="project" value="TreeGrafter"/>
</dbReference>
<feature type="domain" description="PPIase FKBP-type" evidence="6">
    <location>
        <begin position="129"/>
        <end position="218"/>
    </location>
</feature>
<comment type="similarity">
    <text evidence="1">Belongs to the FKBP6 family.</text>
</comment>
<dbReference type="AlphaFoldDB" id="A0A3R7MI03"/>
<accession>A0A3R7MI03</accession>
<keyword evidence="8" id="KW-1185">Reference proteome</keyword>
<dbReference type="Gene3D" id="3.10.50.40">
    <property type="match status" value="1"/>
</dbReference>
<proteinExistence type="inferred from homology"/>
<comment type="caution">
    <text evidence="7">The sequence shown here is derived from an EMBL/GenBank/DDBJ whole genome shotgun (WGS) entry which is preliminary data.</text>
</comment>
<sequence>MASSELKGKENSTKTNDRCESYVPSVQLAEGLDVREVCSETGASFEISEEQLRDKENIDWRENFFDDEELVKSLRLGAGNGIFEDEESASEEDGEPFRKMARRMEDMTGDGGVLKMIVQPGIGGDIPDNATIVFHYSAFLEYLDEPFDSSYLRKKPEKNKVDSGNIIPGLNVAIKTMRKRETARFLIRPEYAYGKLGCPPRIPGNETLLYEVYIVNVIDDAAADAYDELDEKMQTNTTFEQRLEAARGFHRKGNNHYKEGYLKGARDCYLRAAWIMEDARLKNEAEEKQRTSLLMKMRSNLAQVYLDMKEPARACTQCKLGFEVAVAGLCSEDVMAKLYFRSGKAKVMLSNFKGAHKDLLAAQRIKPNNPSISAELEELYLKQEKCEAQEKFMCQPQPSPHPT</sequence>
<dbReference type="SUPFAM" id="SSF48452">
    <property type="entry name" value="TPR-like"/>
    <property type="match status" value="1"/>
</dbReference>
<keyword evidence="3" id="KW-0802">TPR repeat</keyword>
<feature type="region of interest" description="Disordered" evidence="5">
    <location>
        <begin position="1"/>
        <end position="20"/>
    </location>
</feature>
<protein>
    <recommendedName>
        <fullName evidence="4">peptidylprolyl isomerase</fullName>
        <ecNumber evidence="4">5.2.1.8</ecNumber>
    </recommendedName>
</protein>
<dbReference type="PANTHER" id="PTHR46674">
    <property type="entry name" value="INACTIVE PEPTIDYL-PROLYL CIS-TRANS ISOMERASE FKBP6"/>
    <property type="match status" value="1"/>
</dbReference>
<reference evidence="7 8" key="2">
    <citation type="submission" date="2019-01" db="EMBL/GenBank/DDBJ databases">
        <title>The decoding of complex shrimp genome reveals the adaptation for benthos swimmer, frequently molting mechanism and breeding impact on genome.</title>
        <authorList>
            <person name="Sun Y."/>
            <person name="Gao Y."/>
            <person name="Yu Y."/>
        </authorList>
    </citation>
    <scope>NUCLEOTIDE SEQUENCE [LARGE SCALE GENOMIC DNA]</scope>
    <source>
        <tissue evidence="7">Muscle</tissue>
    </source>
</reference>
<keyword evidence="4" id="KW-0697">Rotamase</keyword>
<evidence type="ECO:0000313" key="7">
    <source>
        <dbReference type="EMBL" id="ROT82272.1"/>
    </source>
</evidence>
<dbReference type="PANTHER" id="PTHR46674:SF1">
    <property type="entry name" value="INACTIVE PEPTIDYL-PROLYL CIS-TRANS ISOMERASE FKBP6"/>
    <property type="match status" value="1"/>
</dbReference>
<keyword evidence="4" id="KW-0413">Isomerase</keyword>
<dbReference type="EMBL" id="QCYY01000851">
    <property type="protein sequence ID" value="ROT82272.1"/>
    <property type="molecule type" value="Genomic_DNA"/>
</dbReference>
<reference evidence="7 8" key="1">
    <citation type="submission" date="2018-04" db="EMBL/GenBank/DDBJ databases">
        <authorList>
            <person name="Zhang X."/>
            <person name="Yuan J."/>
            <person name="Li F."/>
            <person name="Xiang J."/>
        </authorList>
    </citation>
    <scope>NUCLEOTIDE SEQUENCE [LARGE SCALE GENOMIC DNA]</scope>
    <source>
        <tissue evidence="7">Muscle</tissue>
    </source>
</reference>